<keyword evidence="3" id="KW-0472">Membrane</keyword>
<evidence type="ECO:0000256" key="2">
    <source>
        <dbReference type="RuleBase" id="RU003750"/>
    </source>
</evidence>
<dbReference type="GO" id="GO:0008654">
    <property type="term" value="P:phospholipid biosynthetic process"/>
    <property type="evidence" value="ECO:0007669"/>
    <property type="project" value="InterPro"/>
</dbReference>
<keyword evidence="3" id="KW-0812">Transmembrane</keyword>
<dbReference type="GO" id="GO:0016020">
    <property type="term" value="C:membrane"/>
    <property type="evidence" value="ECO:0007669"/>
    <property type="project" value="InterPro"/>
</dbReference>
<name>A0A517WWX4_9PLAN</name>
<dbReference type="RefSeq" id="WP_145176500.1">
    <property type="nucleotide sequence ID" value="NZ_CP037422.1"/>
</dbReference>
<dbReference type="InterPro" id="IPR000462">
    <property type="entry name" value="CDP-OH_P_trans"/>
</dbReference>
<evidence type="ECO:0000256" key="1">
    <source>
        <dbReference type="ARBA" id="ARBA00022679"/>
    </source>
</evidence>
<evidence type="ECO:0000313" key="5">
    <source>
        <dbReference type="Proteomes" id="UP000318384"/>
    </source>
</evidence>
<feature type="transmembrane region" description="Helical" evidence="3">
    <location>
        <begin position="185"/>
        <end position="203"/>
    </location>
</feature>
<keyword evidence="3" id="KW-1133">Transmembrane helix</keyword>
<proteinExistence type="inferred from homology"/>
<accession>A0A517WWX4</accession>
<dbReference type="InterPro" id="IPR043130">
    <property type="entry name" value="CDP-OH_PTrfase_TM_dom"/>
</dbReference>
<dbReference type="OrthoDB" id="262379at2"/>
<dbReference type="AlphaFoldDB" id="A0A517WWX4"/>
<dbReference type="EMBL" id="CP037422">
    <property type="protein sequence ID" value="QDU09763.1"/>
    <property type="molecule type" value="Genomic_DNA"/>
</dbReference>
<protein>
    <submittedName>
        <fullName evidence="4">CDP-alcohol phosphatidyltransferase</fullName>
    </submittedName>
</protein>
<dbReference type="Proteomes" id="UP000318384">
    <property type="component" value="Chromosome"/>
</dbReference>
<dbReference type="GO" id="GO:0016780">
    <property type="term" value="F:phosphotransferase activity, for other substituted phosphate groups"/>
    <property type="evidence" value="ECO:0007669"/>
    <property type="project" value="InterPro"/>
</dbReference>
<keyword evidence="1 2" id="KW-0808">Transferase</keyword>
<sequence length="209" mass="24100">MTSKEKLQRKVSVYAKGEKTLMDTSQQQRHLLLLPLLKLFVKWRITPNHLTFLSFLCGLSFCFTYALNWYLAKPLAFCLLTLHVLLDGIDGPLARLTGMAGNRGSFTDTTSDQLVVAFTTMTMIHYGLINVISGSLYLVFYTLVIVFAMIRSSLAIPYSWLIRPRLLVYAWLPIEVYLLPNTLNYLLWFFILLLGWKSITGFYKIRKKL</sequence>
<evidence type="ECO:0000313" key="4">
    <source>
        <dbReference type="EMBL" id="QDU09763.1"/>
    </source>
</evidence>
<dbReference type="Gene3D" id="1.20.120.1760">
    <property type="match status" value="1"/>
</dbReference>
<gene>
    <name evidence="4" type="ORF">V202x_31550</name>
</gene>
<organism evidence="4 5">
    <name type="scientific">Gimesia aquarii</name>
    <dbReference type="NCBI Taxonomy" id="2527964"/>
    <lineage>
        <taxon>Bacteria</taxon>
        <taxon>Pseudomonadati</taxon>
        <taxon>Planctomycetota</taxon>
        <taxon>Planctomycetia</taxon>
        <taxon>Planctomycetales</taxon>
        <taxon>Planctomycetaceae</taxon>
        <taxon>Gimesia</taxon>
    </lineage>
</organism>
<comment type="similarity">
    <text evidence="2">Belongs to the CDP-alcohol phosphatidyltransferase class-I family.</text>
</comment>
<feature type="transmembrane region" description="Helical" evidence="3">
    <location>
        <begin position="50"/>
        <end position="71"/>
    </location>
</feature>
<evidence type="ECO:0000256" key="3">
    <source>
        <dbReference type="SAM" id="Phobius"/>
    </source>
</evidence>
<dbReference type="InterPro" id="IPR048254">
    <property type="entry name" value="CDP_ALCOHOL_P_TRANSF_CS"/>
</dbReference>
<reference evidence="4 5" key="1">
    <citation type="submission" date="2019-03" db="EMBL/GenBank/DDBJ databases">
        <title>Deep-cultivation of Planctomycetes and their phenomic and genomic characterization uncovers novel biology.</title>
        <authorList>
            <person name="Wiegand S."/>
            <person name="Jogler M."/>
            <person name="Boedeker C."/>
            <person name="Pinto D."/>
            <person name="Vollmers J."/>
            <person name="Rivas-Marin E."/>
            <person name="Kohn T."/>
            <person name="Peeters S.H."/>
            <person name="Heuer A."/>
            <person name="Rast P."/>
            <person name="Oberbeckmann S."/>
            <person name="Bunk B."/>
            <person name="Jeske O."/>
            <person name="Meyerdierks A."/>
            <person name="Storesund J.E."/>
            <person name="Kallscheuer N."/>
            <person name="Luecker S."/>
            <person name="Lage O.M."/>
            <person name="Pohl T."/>
            <person name="Merkel B.J."/>
            <person name="Hornburger P."/>
            <person name="Mueller R.-W."/>
            <person name="Bruemmer F."/>
            <person name="Labrenz M."/>
            <person name="Spormann A.M."/>
            <person name="Op den Camp H."/>
            <person name="Overmann J."/>
            <person name="Amann R."/>
            <person name="Jetten M.S.M."/>
            <person name="Mascher T."/>
            <person name="Medema M.H."/>
            <person name="Devos D.P."/>
            <person name="Kaster A.-K."/>
            <person name="Ovreas L."/>
            <person name="Rohde M."/>
            <person name="Galperin M.Y."/>
            <person name="Jogler C."/>
        </authorList>
    </citation>
    <scope>NUCLEOTIDE SEQUENCE [LARGE SCALE GENOMIC DNA]</scope>
    <source>
        <strain evidence="4 5">V202</strain>
    </source>
</reference>
<dbReference type="PROSITE" id="PS00379">
    <property type="entry name" value="CDP_ALCOHOL_P_TRANSF"/>
    <property type="match status" value="1"/>
</dbReference>
<keyword evidence="5" id="KW-1185">Reference proteome</keyword>
<dbReference type="Pfam" id="PF01066">
    <property type="entry name" value="CDP-OH_P_transf"/>
    <property type="match status" value="1"/>
</dbReference>